<name>A0A3B6PHE5_WHEAT</name>
<keyword evidence="3" id="KW-0418">Kinase</keyword>
<sequence>MANKFEHTNVITREFTYQYLEEITDNFSDKNIIGSGGYGVVYKGVLPNGEKIALKKLYWKQDIGDTEFRNEFTNLMRAQHRNITQLVGYCYNLREQRVEHNGEYISVSVEERVLCFEYLPESLDKHITDISDGLDWSTRFKIIKGVCEDPIYHLDLKPDNILLDKNMIPKIGDFGLSKLFLPTQTNDTSQFAGTPGYMPPEYIDRSEITSKFDVFSLDVVIIRIMTGKEGFSREMSSQVFFEHVHENWGKRLQATMSSLKLEEVKTCIKIALKCVEVDSEKRPTIAEIVYELNHVGTAGSSPIEQVYIFGSAIHWIYIA</sequence>
<dbReference type="PIRSF" id="PIRSF000654">
    <property type="entry name" value="Integrin-linked_kinase"/>
    <property type="match status" value="1"/>
</dbReference>
<dbReference type="Proteomes" id="UP000019116">
    <property type="component" value="Chromosome 6B"/>
</dbReference>
<dbReference type="OMA" id="FEHVHEN"/>
<evidence type="ECO:0000256" key="1">
    <source>
        <dbReference type="ARBA" id="ARBA00022679"/>
    </source>
</evidence>
<protein>
    <recommendedName>
        <fullName evidence="7">Protein kinase domain-containing protein</fullName>
    </recommendedName>
</protein>
<dbReference type="SUPFAM" id="SSF56112">
    <property type="entry name" value="Protein kinase-like (PK-like)"/>
    <property type="match status" value="1"/>
</dbReference>
<keyword evidence="6" id="KW-0723">Serine/threonine-protein kinase</keyword>
<evidence type="ECO:0000313" key="9">
    <source>
        <dbReference type="Proteomes" id="UP000019116"/>
    </source>
</evidence>
<dbReference type="InterPro" id="IPR017441">
    <property type="entry name" value="Protein_kinase_ATP_BS"/>
</dbReference>
<reference evidence="8" key="2">
    <citation type="submission" date="2018-10" db="UniProtKB">
        <authorList>
            <consortium name="EnsemblPlants"/>
        </authorList>
    </citation>
    <scope>IDENTIFICATION</scope>
</reference>
<dbReference type="STRING" id="4565.A0A3B6PHE5"/>
<dbReference type="GO" id="GO:0005524">
    <property type="term" value="F:ATP binding"/>
    <property type="evidence" value="ECO:0007669"/>
    <property type="project" value="UniProtKB-UniRule"/>
</dbReference>
<feature type="binding site" evidence="5">
    <location>
        <position position="55"/>
    </location>
    <ligand>
        <name>ATP</name>
        <dbReference type="ChEBI" id="CHEBI:30616"/>
    </ligand>
</feature>
<dbReference type="PROSITE" id="PS50011">
    <property type="entry name" value="PROTEIN_KINASE_DOM"/>
    <property type="match status" value="1"/>
</dbReference>
<dbReference type="SMR" id="A0A3B6PHE5"/>
<dbReference type="PROSITE" id="PS00107">
    <property type="entry name" value="PROTEIN_KINASE_ATP"/>
    <property type="match status" value="1"/>
</dbReference>
<evidence type="ECO:0000256" key="6">
    <source>
        <dbReference type="RuleBase" id="RU000304"/>
    </source>
</evidence>
<evidence type="ECO:0000256" key="3">
    <source>
        <dbReference type="ARBA" id="ARBA00022777"/>
    </source>
</evidence>
<keyword evidence="4 5" id="KW-0067">ATP-binding</keyword>
<dbReference type="SMART" id="SM00220">
    <property type="entry name" value="S_TKc"/>
    <property type="match status" value="1"/>
</dbReference>
<evidence type="ECO:0000256" key="4">
    <source>
        <dbReference type="ARBA" id="ARBA00022840"/>
    </source>
</evidence>
<dbReference type="InterPro" id="IPR008271">
    <property type="entry name" value="Ser/Thr_kinase_AS"/>
</dbReference>
<dbReference type="Gramene" id="TraesRN6B0100125100.1">
    <property type="protein sequence ID" value="TraesRN6B0100125100.1"/>
    <property type="gene ID" value="TraesRN6B0100125100"/>
</dbReference>
<dbReference type="Pfam" id="PF00069">
    <property type="entry name" value="Pkinase"/>
    <property type="match status" value="1"/>
</dbReference>
<keyword evidence="1" id="KW-0808">Transferase</keyword>
<dbReference type="AlphaFoldDB" id="A0A3B6PHE5"/>
<accession>A0A3B6PHE5</accession>
<comment type="similarity">
    <text evidence="6">Belongs to the protein kinase superfamily.</text>
</comment>
<keyword evidence="9" id="KW-1185">Reference proteome</keyword>
<feature type="domain" description="Protein kinase" evidence="7">
    <location>
        <begin position="27"/>
        <end position="297"/>
    </location>
</feature>
<dbReference type="InterPro" id="IPR000719">
    <property type="entry name" value="Prot_kinase_dom"/>
</dbReference>
<dbReference type="Gene3D" id="3.30.200.20">
    <property type="entry name" value="Phosphorylase Kinase, domain 1"/>
    <property type="match status" value="1"/>
</dbReference>
<dbReference type="EnsemblPlants" id="TraesCS6B02G057600.1">
    <property type="protein sequence ID" value="TraesCS6B02G057600.1"/>
    <property type="gene ID" value="TraesCS6B02G057600"/>
</dbReference>
<dbReference type="Gramene" id="TraesCS6B03G0136200.1">
    <property type="protein sequence ID" value="TraesCS6B03G0136200.1.CDS"/>
    <property type="gene ID" value="TraesCS6B03G0136200"/>
</dbReference>
<evidence type="ECO:0000256" key="5">
    <source>
        <dbReference type="PROSITE-ProRule" id="PRU10141"/>
    </source>
</evidence>
<dbReference type="GO" id="GO:0004674">
    <property type="term" value="F:protein serine/threonine kinase activity"/>
    <property type="evidence" value="ECO:0007669"/>
    <property type="project" value="UniProtKB-KW"/>
</dbReference>
<organism evidence="8">
    <name type="scientific">Triticum aestivum</name>
    <name type="common">Wheat</name>
    <dbReference type="NCBI Taxonomy" id="4565"/>
    <lineage>
        <taxon>Eukaryota</taxon>
        <taxon>Viridiplantae</taxon>
        <taxon>Streptophyta</taxon>
        <taxon>Embryophyta</taxon>
        <taxon>Tracheophyta</taxon>
        <taxon>Spermatophyta</taxon>
        <taxon>Magnoliopsida</taxon>
        <taxon>Liliopsida</taxon>
        <taxon>Poales</taxon>
        <taxon>Poaceae</taxon>
        <taxon>BOP clade</taxon>
        <taxon>Pooideae</taxon>
        <taxon>Triticodae</taxon>
        <taxon>Triticeae</taxon>
        <taxon>Triticinae</taxon>
        <taxon>Triticum</taxon>
    </lineage>
</organism>
<dbReference type="OrthoDB" id="195446at2759"/>
<reference evidence="8" key="1">
    <citation type="submission" date="2018-08" db="EMBL/GenBank/DDBJ databases">
        <authorList>
            <person name="Rossello M."/>
        </authorList>
    </citation>
    <scope>NUCLEOTIDE SEQUENCE [LARGE SCALE GENOMIC DNA]</scope>
    <source>
        <strain evidence="8">cv. Chinese Spring</strain>
    </source>
</reference>
<evidence type="ECO:0000313" key="8">
    <source>
        <dbReference type="EnsemblPlants" id="TraesCS6B02G057600.1"/>
    </source>
</evidence>
<dbReference type="PANTHER" id="PTHR45707">
    <property type="entry name" value="C2 CALCIUM/LIPID-BINDING PLANT PHOSPHORIBOSYLTRANSFERASE FAMILY PROTEIN"/>
    <property type="match status" value="1"/>
</dbReference>
<evidence type="ECO:0000259" key="7">
    <source>
        <dbReference type="PROSITE" id="PS50011"/>
    </source>
</evidence>
<dbReference type="FunFam" id="3.30.200.20:FF:000465">
    <property type="entry name" value="Cysteine-rich receptor-like protein kinase 6"/>
    <property type="match status" value="1"/>
</dbReference>
<dbReference type="Gene3D" id="1.10.510.10">
    <property type="entry name" value="Transferase(Phosphotransferase) domain 1"/>
    <property type="match status" value="1"/>
</dbReference>
<dbReference type="InterPro" id="IPR011009">
    <property type="entry name" value="Kinase-like_dom_sf"/>
</dbReference>
<proteinExistence type="inferred from homology"/>
<evidence type="ECO:0000256" key="2">
    <source>
        <dbReference type="ARBA" id="ARBA00022741"/>
    </source>
</evidence>
<dbReference type="PROSITE" id="PS00108">
    <property type="entry name" value="PROTEIN_KINASE_ST"/>
    <property type="match status" value="1"/>
</dbReference>
<dbReference type="Gramene" id="TraesCS6B02G057600.1">
    <property type="protein sequence ID" value="TraesCS6B02G057600.1"/>
    <property type="gene ID" value="TraesCS6B02G057600"/>
</dbReference>
<keyword evidence="2 5" id="KW-0547">Nucleotide-binding</keyword>
<dbReference type="PANTHER" id="PTHR45707:SF46">
    <property type="entry name" value="PROTEIN KINASE DOMAIN-CONTAINING PROTEIN"/>
    <property type="match status" value="1"/>
</dbReference>